<keyword evidence="2" id="KW-0472">Membrane</keyword>
<feature type="transmembrane region" description="Helical" evidence="2">
    <location>
        <begin position="29"/>
        <end position="49"/>
    </location>
</feature>
<keyword evidence="4" id="KW-1185">Reference proteome</keyword>
<proteinExistence type="predicted"/>
<name>A0A8H4R353_9AGAR</name>
<gene>
    <name evidence="3" type="ORF">D9613_001002</name>
</gene>
<feature type="compositionally biased region" description="Polar residues" evidence="1">
    <location>
        <begin position="323"/>
        <end position="332"/>
    </location>
</feature>
<sequence length="349" mass="38662">MAVAGNVPNSEVASPLAYLPPQVAKEVATATYIHIGATGVLVWDFFNNLRNDYRIILHRKIGLQICAYILTRMLLLAYALGRALIMTSPIVDCVKIETAMNWILTAFVPLTTLTFYLRICSLYRDNLIVKIIYGMLWLSTLGMSITFNETFTAERLGPTNYCLEGVKNHFLLPITMIVLTNDLLIYFAVTYKLYTLFLDIESSTSQKLKLVLGTSLPAFSKAILQDSQLYLLVILGTKAFLLYTAVHSSRPPMNVMFIICHLVIVNILCGRLFRTAMANTDHFETQPFSAMGGGMEFAPHSSSVAAQRPESIHPMPPSDYTESEGTSSTHAQNSEKGDYASNVALPPGL</sequence>
<comment type="caution">
    <text evidence="3">The sequence shown here is derived from an EMBL/GenBank/DDBJ whole genome shotgun (WGS) entry which is preliminary data.</text>
</comment>
<evidence type="ECO:0000313" key="3">
    <source>
        <dbReference type="EMBL" id="KAF4621366.1"/>
    </source>
</evidence>
<accession>A0A8H4R353</accession>
<reference evidence="3 4" key="1">
    <citation type="submission" date="2019-12" db="EMBL/GenBank/DDBJ databases">
        <authorList>
            <person name="Floudas D."/>
            <person name="Bentzer J."/>
            <person name="Ahren D."/>
            <person name="Johansson T."/>
            <person name="Persson P."/>
            <person name="Tunlid A."/>
        </authorList>
    </citation>
    <scope>NUCLEOTIDE SEQUENCE [LARGE SCALE GENOMIC DNA]</scope>
    <source>
        <strain evidence="3 4">CBS 102.39</strain>
    </source>
</reference>
<protein>
    <recommendedName>
        <fullName evidence="5">Transmembrane protein</fullName>
    </recommendedName>
</protein>
<dbReference type="Proteomes" id="UP000521872">
    <property type="component" value="Unassembled WGS sequence"/>
</dbReference>
<evidence type="ECO:0008006" key="5">
    <source>
        <dbReference type="Google" id="ProtNLM"/>
    </source>
</evidence>
<keyword evidence="2" id="KW-1133">Transmembrane helix</keyword>
<dbReference type="AlphaFoldDB" id="A0A8H4R353"/>
<evidence type="ECO:0000256" key="2">
    <source>
        <dbReference type="SAM" id="Phobius"/>
    </source>
</evidence>
<organism evidence="3 4">
    <name type="scientific">Agrocybe pediades</name>
    <dbReference type="NCBI Taxonomy" id="84607"/>
    <lineage>
        <taxon>Eukaryota</taxon>
        <taxon>Fungi</taxon>
        <taxon>Dikarya</taxon>
        <taxon>Basidiomycota</taxon>
        <taxon>Agaricomycotina</taxon>
        <taxon>Agaricomycetes</taxon>
        <taxon>Agaricomycetidae</taxon>
        <taxon>Agaricales</taxon>
        <taxon>Agaricineae</taxon>
        <taxon>Strophariaceae</taxon>
        <taxon>Agrocybe</taxon>
    </lineage>
</organism>
<dbReference type="EMBL" id="JAACJL010000015">
    <property type="protein sequence ID" value="KAF4621366.1"/>
    <property type="molecule type" value="Genomic_DNA"/>
</dbReference>
<evidence type="ECO:0000313" key="4">
    <source>
        <dbReference type="Proteomes" id="UP000521872"/>
    </source>
</evidence>
<feature type="transmembrane region" description="Helical" evidence="2">
    <location>
        <begin position="170"/>
        <end position="189"/>
    </location>
</feature>
<feature type="transmembrane region" description="Helical" evidence="2">
    <location>
        <begin position="252"/>
        <end position="273"/>
    </location>
</feature>
<evidence type="ECO:0000256" key="1">
    <source>
        <dbReference type="SAM" id="MobiDB-lite"/>
    </source>
</evidence>
<keyword evidence="2" id="KW-0812">Transmembrane</keyword>
<feature type="transmembrane region" description="Helical" evidence="2">
    <location>
        <begin position="61"/>
        <end position="80"/>
    </location>
</feature>
<feature type="region of interest" description="Disordered" evidence="1">
    <location>
        <begin position="299"/>
        <end position="349"/>
    </location>
</feature>
<feature type="transmembrane region" description="Helical" evidence="2">
    <location>
        <begin position="229"/>
        <end position="246"/>
    </location>
</feature>
<feature type="transmembrane region" description="Helical" evidence="2">
    <location>
        <begin position="131"/>
        <end position="150"/>
    </location>
</feature>
<feature type="transmembrane region" description="Helical" evidence="2">
    <location>
        <begin position="100"/>
        <end position="119"/>
    </location>
</feature>